<protein>
    <submittedName>
        <fullName evidence="2">Uncharacterized protein</fullName>
    </submittedName>
</protein>
<dbReference type="AlphaFoldDB" id="R0JYE3"/>
<organism evidence="2 3">
    <name type="scientific">Exserohilum turcicum (strain 28A)</name>
    <name type="common">Northern leaf blight fungus</name>
    <name type="synonym">Setosphaeria turcica</name>
    <dbReference type="NCBI Taxonomy" id="671987"/>
    <lineage>
        <taxon>Eukaryota</taxon>
        <taxon>Fungi</taxon>
        <taxon>Dikarya</taxon>
        <taxon>Ascomycota</taxon>
        <taxon>Pezizomycotina</taxon>
        <taxon>Dothideomycetes</taxon>
        <taxon>Pleosporomycetidae</taxon>
        <taxon>Pleosporales</taxon>
        <taxon>Pleosporineae</taxon>
        <taxon>Pleosporaceae</taxon>
        <taxon>Exserohilum</taxon>
    </lineage>
</organism>
<gene>
    <name evidence="2" type="ORF">SETTUDRAFT_39945</name>
</gene>
<feature type="region of interest" description="Disordered" evidence="1">
    <location>
        <begin position="342"/>
        <end position="380"/>
    </location>
</feature>
<accession>R0JYE3</accession>
<reference evidence="2 3" key="1">
    <citation type="journal article" date="2012" name="PLoS Pathog.">
        <title>Diverse lifestyles and strategies of plant pathogenesis encoded in the genomes of eighteen Dothideomycetes fungi.</title>
        <authorList>
            <person name="Ohm R.A."/>
            <person name="Feau N."/>
            <person name="Henrissat B."/>
            <person name="Schoch C.L."/>
            <person name="Horwitz B.A."/>
            <person name="Barry K.W."/>
            <person name="Condon B.J."/>
            <person name="Copeland A.C."/>
            <person name="Dhillon B."/>
            <person name="Glaser F."/>
            <person name="Hesse C.N."/>
            <person name="Kosti I."/>
            <person name="LaButti K."/>
            <person name="Lindquist E.A."/>
            <person name="Lucas S."/>
            <person name="Salamov A.A."/>
            <person name="Bradshaw R.E."/>
            <person name="Ciuffetti L."/>
            <person name="Hamelin R.C."/>
            <person name="Kema G.H.J."/>
            <person name="Lawrence C."/>
            <person name="Scott J.A."/>
            <person name="Spatafora J.W."/>
            <person name="Turgeon B.G."/>
            <person name="de Wit P.J.G.M."/>
            <person name="Zhong S."/>
            <person name="Goodwin S.B."/>
            <person name="Grigoriev I.V."/>
        </authorList>
    </citation>
    <scope>NUCLEOTIDE SEQUENCE [LARGE SCALE GENOMIC DNA]</scope>
    <source>
        <strain evidence="3">28A</strain>
    </source>
</reference>
<dbReference type="GeneID" id="19404553"/>
<dbReference type="RefSeq" id="XP_008026413.1">
    <property type="nucleotide sequence ID" value="XM_008028222.1"/>
</dbReference>
<dbReference type="STRING" id="671987.R0JYE3"/>
<dbReference type="EMBL" id="KB908626">
    <property type="protein sequence ID" value="EOA85928.1"/>
    <property type="molecule type" value="Genomic_DNA"/>
</dbReference>
<name>R0JYE3_EXST2</name>
<dbReference type="Proteomes" id="UP000016935">
    <property type="component" value="Unassembled WGS sequence"/>
</dbReference>
<dbReference type="OrthoDB" id="3694627at2759"/>
<proteinExistence type="predicted"/>
<reference evidence="2 3" key="2">
    <citation type="journal article" date="2013" name="PLoS Genet.">
        <title>Comparative genome structure, secondary metabolite, and effector coding capacity across Cochliobolus pathogens.</title>
        <authorList>
            <person name="Condon B.J."/>
            <person name="Leng Y."/>
            <person name="Wu D."/>
            <person name="Bushley K.E."/>
            <person name="Ohm R.A."/>
            <person name="Otillar R."/>
            <person name="Martin J."/>
            <person name="Schackwitz W."/>
            <person name="Grimwood J."/>
            <person name="MohdZainudin N."/>
            <person name="Xue C."/>
            <person name="Wang R."/>
            <person name="Manning V.A."/>
            <person name="Dhillon B."/>
            <person name="Tu Z.J."/>
            <person name="Steffenson B.J."/>
            <person name="Salamov A."/>
            <person name="Sun H."/>
            <person name="Lowry S."/>
            <person name="LaButti K."/>
            <person name="Han J."/>
            <person name="Copeland A."/>
            <person name="Lindquist E."/>
            <person name="Barry K."/>
            <person name="Schmutz J."/>
            <person name="Baker S.E."/>
            <person name="Ciuffetti L.M."/>
            <person name="Grigoriev I.V."/>
            <person name="Zhong S."/>
            <person name="Turgeon B.G."/>
        </authorList>
    </citation>
    <scope>NUCLEOTIDE SEQUENCE [LARGE SCALE GENOMIC DNA]</scope>
    <source>
        <strain evidence="3">28A</strain>
    </source>
</reference>
<keyword evidence="3" id="KW-1185">Reference proteome</keyword>
<evidence type="ECO:0000313" key="3">
    <source>
        <dbReference type="Proteomes" id="UP000016935"/>
    </source>
</evidence>
<dbReference type="HOGENOM" id="CLU_538806_0_0_1"/>
<sequence length="506" mass="56934">MALCRTDLMNLLELYTPSDIIKDSNLLSSFRRFFQRGTRLECCELLPESFRPQSKFTCVQDPLTPCQASIGATSQSHSPCHARLSEKATKPRKVADVRLSDGTKLRRSSKPSKLYFEALKISQKRKDRLCRVAERIAKIEAHRDYSGIEPFRSPTPKDSFETAKRMYQELAGPSRENVAISHRIYYLYFADAVDRCEISLSGSSVGRSMKSLALDKLAKDLNVERPSVASMYTIGCKYLTCMEAGGPGSLFSIDGAKSDMEKCNDEDFRMLFEYRKNITPDLEQQSRILDFGIVQDLICGLQAQGVDNADIAGGRTRLIRMIHKYVNTGIFLRHGKIVPKEHRGDGDYSDVGDNSIHDNPSKSPPTQEHTDTDRQMGTFSSLTPSMHQVTYHQLVEISPADVAVPIDDSQIIDPIYVNQSMEAHTYEKNIERSIKRCKQDETHPGLEITKAAVALKSMSPPTEFQQGSTSLNDSDCSTDIEEWLQEFGNIDPSNGMQYVVRLLGQW</sequence>
<evidence type="ECO:0000256" key="1">
    <source>
        <dbReference type="SAM" id="MobiDB-lite"/>
    </source>
</evidence>
<evidence type="ECO:0000313" key="2">
    <source>
        <dbReference type="EMBL" id="EOA85928.1"/>
    </source>
</evidence>